<protein>
    <submittedName>
        <fullName evidence="2">Uncharacterized protein</fullName>
    </submittedName>
</protein>
<feature type="region of interest" description="Disordered" evidence="1">
    <location>
        <begin position="111"/>
        <end position="136"/>
    </location>
</feature>
<reference evidence="2" key="1">
    <citation type="submission" date="2024-03" db="EMBL/GenBank/DDBJ databases">
        <title>WGS assembly of Saponaria officinalis var. Norfolk2.</title>
        <authorList>
            <person name="Jenkins J."/>
            <person name="Shu S."/>
            <person name="Grimwood J."/>
            <person name="Barry K."/>
            <person name="Goodstein D."/>
            <person name="Schmutz J."/>
            <person name="Leebens-Mack J."/>
            <person name="Osbourn A."/>
        </authorList>
    </citation>
    <scope>NUCLEOTIDE SEQUENCE [LARGE SCALE GENOMIC DNA]</scope>
    <source>
        <strain evidence="2">JIC</strain>
    </source>
</reference>
<dbReference type="EMBL" id="JBDFQZ010000007">
    <property type="protein sequence ID" value="KAK9705307.1"/>
    <property type="molecule type" value="Genomic_DNA"/>
</dbReference>
<accession>A0AAW1JME8</accession>
<evidence type="ECO:0000313" key="3">
    <source>
        <dbReference type="Proteomes" id="UP001443914"/>
    </source>
</evidence>
<name>A0AAW1JME8_SAPOF</name>
<sequence length="407" mass="46057">MRNRGKSEVETYNNEGIVDYGYRQNFLEFPCKKHPTSSSTSSGGICAYCLTDRLYQLVCPQCGEQRLSSTCSCTELFSSINNPSNSSSSCDVGNVGRISFLLENDKFINDNNGDVSSSKPRNIEHRTSFSSNVDNNDFPTLRRSNSTCVGDMNYSTTTNIGRKESKEKFWKIGRLFRKKKDKTNHNNFSNITNNDQENSYECNGVLRSRSLSSFRGFYDTEDQSGNFPVSSSAARASSVSTGNFFVDSAKRSCFSESEARISNFDNYFDANGFPKNNNAYNNNNNNNNIFSLKETEFVTSSDDPAYIDLKLDDNDKVPSLGALRRSGLGMSTKEFSFRGNNYNNNGDDDSVLGNNEMFRNGSCRRSSVTERELRKCRKSHKVLRWFFRHNSSSRENDDDDLHHHGFN</sequence>
<organism evidence="2 3">
    <name type="scientific">Saponaria officinalis</name>
    <name type="common">Common soapwort</name>
    <name type="synonym">Lychnis saponaria</name>
    <dbReference type="NCBI Taxonomy" id="3572"/>
    <lineage>
        <taxon>Eukaryota</taxon>
        <taxon>Viridiplantae</taxon>
        <taxon>Streptophyta</taxon>
        <taxon>Embryophyta</taxon>
        <taxon>Tracheophyta</taxon>
        <taxon>Spermatophyta</taxon>
        <taxon>Magnoliopsida</taxon>
        <taxon>eudicotyledons</taxon>
        <taxon>Gunneridae</taxon>
        <taxon>Pentapetalae</taxon>
        <taxon>Caryophyllales</taxon>
        <taxon>Caryophyllaceae</taxon>
        <taxon>Caryophylleae</taxon>
        <taxon>Saponaria</taxon>
    </lineage>
</organism>
<keyword evidence="3" id="KW-1185">Reference proteome</keyword>
<dbReference type="AlphaFoldDB" id="A0AAW1JME8"/>
<feature type="compositionally biased region" description="Polar residues" evidence="1">
    <location>
        <begin position="111"/>
        <end position="120"/>
    </location>
</feature>
<dbReference type="Proteomes" id="UP001443914">
    <property type="component" value="Unassembled WGS sequence"/>
</dbReference>
<proteinExistence type="predicted"/>
<gene>
    <name evidence="2" type="ORF">RND81_07G047000</name>
</gene>
<evidence type="ECO:0000256" key="1">
    <source>
        <dbReference type="SAM" id="MobiDB-lite"/>
    </source>
</evidence>
<comment type="caution">
    <text evidence="2">The sequence shown here is derived from an EMBL/GenBank/DDBJ whole genome shotgun (WGS) entry which is preliminary data.</text>
</comment>
<dbReference type="PANTHER" id="PTHR34197:SF3">
    <property type="entry name" value="DUF740 FAMILY PROTEIN"/>
    <property type="match status" value="1"/>
</dbReference>
<dbReference type="PANTHER" id="PTHR34197">
    <property type="entry name" value="OS04G0591300 PROTEIN"/>
    <property type="match status" value="1"/>
</dbReference>
<evidence type="ECO:0000313" key="2">
    <source>
        <dbReference type="EMBL" id="KAK9705307.1"/>
    </source>
</evidence>